<evidence type="ECO:0000313" key="5">
    <source>
        <dbReference type="EMBL" id="RXH97899.1"/>
    </source>
</evidence>
<keyword evidence="4" id="KW-0407">Ion channel</keyword>
<dbReference type="Proteomes" id="UP000290289">
    <property type="component" value="Chromosome 5"/>
</dbReference>
<organism evidence="5 6">
    <name type="scientific">Malus domestica</name>
    <name type="common">Apple</name>
    <name type="synonym">Pyrus malus</name>
    <dbReference type="NCBI Taxonomy" id="3750"/>
    <lineage>
        <taxon>Eukaryota</taxon>
        <taxon>Viridiplantae</taxon>
        <taxon>Streptophyta</taxon>
        <taxon>Embryophyta</taxon>
        <taxon>Tracheophyta</taxon>
        <taxon>Spermatophyta</taxon>
        <taxon>Magnoliopsida</taxon>
        <taxon>eudicotyledons</taxon>
        <taxon>Gunneridae</taxon>
        <taxon>Pentapetalae</taxon>
        <taxon>rosids</taxon>
        <taxon>fabids</taxon>
        <taxon>Rosales</taxon>
        <taxon>Rosaceae</taxon>
        <taxon>Amygdaloideae</taxon>
        <taxon>Maleae</taxon>
        <taxon>Malus</taxon>
    </lineage>
</organism>
<dbReference type="Gene3D" id="3.10.580.10">
    <property type="entry name" value="CBS-domain"/>
    <property type="match status" value="1"/>
</dbReference>
<evidence type="ECO:0008006" key="7">
    <source>
        <dbReference type="Google" id="ProtNLM"/>
    </source>
</evidence>
<dbReference type="PANTHER" id="PTHR43427">
    <property type="entry name" value="CHLORIDE CHANNEL PROTEIN CLC-E"/>
    <property type="match status" value="1"/>
</dbReference>
<dbReference type="InterPro" id="IPR046342">
    <property type="entry name" value="CBS_dom_sf"/>
</dbReference>
<gene>
    <name evidence="5" type="ORF">DVH24_010224</name>
</gene>
<evidence type="ECO:0000313" key="6">
    <source>
        <dbReference type="Proteomes" id="UP000290289"/>
    </source>
</evidence>
<protein>
    <recommendedName>
        <fullName evidence="7">CBS domain-containing protein</fullName>
    </recommendedName>
</protein>
<dbReference type="InterPro" id="IPR050368">
    <property type="entry name" value="ClC-type_chloride_channel"/>
</dbReference>
<accession>A0A498JPN2</accession>
<keyword evidence="3" id="KW-0868">Chloride</keyword>
<sequence length="204" mass="23041">MGMLLTEAVSLMLVEKQPCTVIVDDDHILIGLPTLEDIQEFSNKYATSMRKRPKELIVSQLCSWNREVCRVPWTAAPTMTLLSAQNIMTKFRMDQISVVTQHVQDHTGHLVGLLDRMYHSHLQRFSNQRISLLVITTGHTDLLPRATLSKSSSWCSIAEKGSELVLPEQLPNLNTTDGHRNIYKVTGRETVKIGVFLLPFCLVT</sequence>
<evidence type="ECO:0000256" key="2">
    <source>
        <dbReference type="ARBA" id="ARBA00023065"/>
    </source>
</evidence>
<dbReference type="EMBL" id="RDQH01000331">
    <property type="protein sequence ID" value="RXH97899.1"/>
    <property type="molecule type" value="Genomic_DNA"/>
</dbReference>
<dbReference type="GO" id="GO:0034220">
    <property type="term" value="P:monoatomic ion transmembrane transport"/>
    <property type="evidence" value="ECO:0007669"/>
    <property type="project" value="UniProtKB-KW"/>
</dbReference>
<name>A0A498JPN2_MALDO</name>
<proteinExistence type="predicted"/>
<evidence type="ECO:0000256" key="3">
    <source>
        <dbReference type="ARBA" id="ARBA00023214"/>
    </source>
</evidence>
<comment type="caution">
    <text evidence="5">The sequence shown here is derived from an EMBL/GenBank/DDBJ whole genome shotgun (WGS) entry which is preliminary data.</text>
</comment>
<evidence type="ECO:0000256" key="4">
    <source>
        <dbReference type="ARBA" id="ARBA00023303"/>
    </source>
</evidence>
<dbReference type="PANTHER" id="PTHR43427:SF6">
    <property type="entry name" value="CHLORIDE CHANNEL PROTEIN CLC-E"/>
    <property type="match status" value="1"/>
</dbReference>
<dbReference type="SUPFAM" id="SSF54631">
    <property type="entry name" value="CBS-domain pair"/>
    <property type="match status" value="1"/>
</dbReference>
<dbReference type="STRING" id="3750.A0A498JPN2"/>
<reference evidence="5 6" key="1">
    <citation type="submission" date="2018-10" db="EMBL/GenBank/DDBJ databases">
        <title>A high-quality apple genome assembly.</title>
        <authorList>
            <person name="Hu J."/>
        </authorList>
    </citation>
    <scope>NUCLEOTIDE SEQUENCE [LARGE SCALE GENOMIC DNA]</scope>
    <source>
        <strain evidence="6">cv. HFTH1</strain>
        <tissue evidence="5">Young leaf</tissue>
    </source>
</reference>
<dbReference type="GO" id="GO:0009535">
    <property type="term" value="C:chloroplast thylakoid membrane"/>
    <property type="evidence" value="ECO:0007669"/>
    <property type="project" value="TreeGrafter"/>
</dbReference>
<keyword evidence="2" id="KW-0406">Ion transport</keyword>
<keyword evidence="6" id="KW-1185">Reference proteome</keyword>
<dbReference type="AlphaFoldDB" id="A0A498JPN2"/>
<evidence type="ECO:0000256" key="1">
    <source>
        <dbReference type="ARBA" id="ARBA00022448"/>
    </source>
</evidence>
<keyword evidence="1" id="KW-0813">Transport</keyword>